<feature type="transmembrane region" description="Helical" evidence="2">
    <location>
        <begin position="25"/>
        <end position="52"/>
    </location>
</feature>
<feature type="compositionally biased region" description="Basic and acidic residues" evidence="1">
    <location>
        <begin position="320"/>
        <end position="332"/>
    </location>
</feature>
<feature type="compositionally biased region" description="Polar residues" evidence="1">
    <location>
        <begin position="333"/>
        <end position="355"/>
    </location>
</feature>
<evidence type="ECO:0000313" key="4">
    <source>
        <dbReference type="Proteomes" id="UP000663828"/>
    </source>
</evidence>
<sequence>MNAKFLQIDQNGFRYRLREAISQPWFLPVIVLSSICFTCAFSYGIWLCFHYLTQQHRHPMKFNNSPSSSNQSVELPIHKTLSNGNRYDLIKDAPPQSSTVWIDSIPKSIRLQCCSTTAASAGSNSEHYSMGIHKNPINALLQESRQQQQQQQLNPYATTGIFQQTTPSFSDTIHSAISSPHQLSDSQQQRAISPSSVQYQPPWLDYPAPSTLQYRSQSHISYGLHRHHCLHCTSQSHPHTPSSTHRTIPSSLLQQDHNTNPMIKFSTNETNPSVINSHKIMEHQSSNPPMMKSVGEETVVTSWASSLNGNQPESMSSSSTDKRSHPVKENHASSESSIFSDTDIQQPVNSNSSPLMNFERGPSFLIPDV</sequence>
<dbReference type="EMBL" id="CAJNOR010001772">
    <property type="protein sequence ID" value="CAF1196925.1"/>
    <property type="molecule type" value="Genomic_DNA"/>
</dbReference>
<protein>
    <submittedName>
        <fullName evidence="3">Uncharacterized protein</fullName>
    </submittedName>
</protein>
<keyword evidence="2" id="KW-0812">Transmembrane</keyword>
<evidence type="ECO:0000256" key="2">
    <source>
        <dbReference type="SAM" id="Phobius"/>
    </source>
</evidence>
<keyword evidence="2" id="KW-0472">Membrane</keyword>
<proteinExistence type="predicted"/>
<feature type="region of interest" description="Disordered" evidence="1">
    <location>
        <begin position="306"/>
        <end position="369"/>
    </location>
</feature>
<feature type="region of interest" description="Disordered" evidence="1">
    <location>
        <begin position="171"/>
        <end position="198"/>
    </location>
</feature>
<keyword evidence="4" id="KW-1185">Reference proteome</keyword>
<name>A0A814W469_ADIRI</name>
<reference evidence="3" key="1">
    <citation type="submission" date="2021-02" db="EMBL/GenBank/DDBJ databases">
        <authorList>
            <person name="Nowell W R."/>
        </authorList>
    </citation>
    <scope>NUCLEOTIDE SEQUENCE</scope>
</reference>
<feature type="compositionally biased region" description="Polar residues" evidence="1">
    <location>
        <begin position="306"/>
        <end position="319"/>
    </location>
</feature>
<dbReference type="Proteomes" id="UP000663828">
    <property type="component" value="Unassembled WGS sequence"/>
</dbReference>
<dbReference type="AlphaFoldDB" id="A0A814W469"/>
<gene>
    <name evidence="3" type="ORF">XAT740_LOCUS23446</name>
</gene>
<evidence type="ECO:0000256" key="1">
    <source>
        <dbReference type="SAM" id="MobiDB-lite"/>
    </source>
</evidence>
<accession>A0A814W469</accession>
<evidence type="ECO:0000313" key="3">
    <source>
        <dbReference type="EMBL" id="CAF1196925.1"/>
    </source>
</evidence>
<comment type="caution">
    <text evidence="3">The sequence shown here is derived from an EMBL/GenBank/DDBJ whole genome shotgun (WGS) entry which is preliminary data.</text>
</comment>
<keyword evidence="2" id="KW-1133">Transmembrane helix</keyword>
<organism evidence="3 4">
    <name type="scientific">Adineta ricciae</name>
    <name type="common">Rotifer</name>
    <dbReference type="NCBI Taxonomy" id="249248"/>
    <lineage>
        <taxon>Eukaryota</taxon>
        <taxon>Metazoa</taxon>
        <taxon>Spiralia</taxon>
        <taxon>Gnathifera</taxon>
        <taxon>Rotifera</taxon>
        <taxon>Eurotatoria</taxon>
        <taxon>Bdelloidea</taxon>
        <taxon>Adinetida</taxon>
        <taxon>Adinetidae</taxon>
        <taxon>Adineta</taxon>
    </lineage>
</organism>